<feature type="domain" description="AB hydrolase-1" evidence="1">
    <location>
        <begin position="59"/>
        <end position="162"/>
    </location>
</feature>
<dbReference type="GO" id="GO:0016787">
    <property type="term" value="F:hydrolase activity"/>
    <property type="evidence" value="ECO:0007669"/>
    <property type="project" value="UniProtKB-KW"/>
</dbReference>
<dbReference type="RefSeq" id="WP_133360831.1">
    <property type="nucleotide sequence ID" value="NZ_SMUV01000071.1"/>
</dbReference>
<dbReference type="InterPro" id="IPR000073">
    <property type="entry name" value="AB_hydrolase_1"/>
</dbReference>
<evidence type="ECO:0000313" key="2">
    <source>
        <dbReference type="EMBL" id="TDK43833.1"/>
    </source>
</evidence>
<dbReference type="PANTHER" id="PTHR43194:SF2">
    <property type="entry name" value="PEROXISOMAL MEMBRANE PROTEIN LPX1"/>
    <property type="match status" value="1"/>
</dbReference>
<gene>
    <name evidence="2" type="ORF">E1832_16265</name>
</gene>
<protein>
    <submittedName>
        <fullName evidence="2">Alpha/beta fold hydrolase</fullName>
    </submittedName>
</protein>
<sequence>MASILIALILLIAAALAALAAWTRYLGRDVERLVPREGRMQPVPGGAIHYVDLGPREAPVVVLIHGLSGQLQHFTYGVTGLLEQDYRVIALDRPGCGYSTRDSDELAALPEQARMIWALLDALGVGRAVLAGHSLGGAVALAMALERPGQVAALALICPLTHAQGNDIPAFKGLEVASPLLRRAIAHTIAVPMARRTAAAVLEMVFRPDPCPEDFLSRGGGALGLRPKAFIAASADYMAANAGITAQQLRYATDLNTPGGVLFGEADNLLPPDRHGAPMAAHGLGYEEMAGRGHMLPITAPAACADFIRRMAAKAS</sequence>
<dbReference type="PRINTS" id="PR00111">
    <property type="entry name" value="ABHYDROLASE"/>
</dbReference>
<keyword evidence="3" id="KW-1185">Reference proteome</keyword>
<dbReference type="InterPro" id="IPR029058">
    <property type="entry name" value="AB_hydrolase_fold"/>
</dbReference>
<comment type="caution">
    <text evidence="2">The sequence shown here is derived from an EMBL/GenBank/DDBJ whole genome shotgun (WGS) entry which is preliminary data.</text>
</comment>
<dbReference type="InterPro" id="IPR000639">
    <property type="entry name" value="Epox_hydrolase-like"/>
</dbReference>
<dbReference type="OrthoDB" id="9815441at2"/>
<evidence type="ECO:0000313" key="3">
    <source>
        <dbReference type="Proteomes" id="UP000295301"/>
    </source>
</evidence>
<dbReference type="EMBL" id="SMUV01000071">
    <property type="protein sequence ID" value="TDK43833.1"/>
    <property type="molecule type" value="Genomic_DNA"/>
</dbReference>
<name>A0A4R5UWZ8_9RHOB</name>
<dbReference type="Pfam" id="PF00561">
    <property type="entry name" value="Abhydrolase_1"/>
    <property type="match status" value="1"/>
</dbReference>
<dbReference type="InterPro" id="IPR050228">
    <property type="entry name" value="Carboxylesterase_BioH"/>
</dbReference>
<organism evidence="2 3">
    <name type="scientific">Antarcticimicrobium luteum</name>
    <dbReference type="NCBI Taxonomy" id="2547397"/>
    <lineage>
        <taxon>Bacteria</taxon>
        <taxon>Pseudomonadati</taxon>
        <taxon>Pseudomonadota</taxon>
        <taxon>Alphaproteobacteria</taxon>
        <taxon>Rhodobacterales</taxon>
        <taxon>Paracoccaceae</taxon>
        <taxon>Antarcticimicrobium</taxon>
    </lineage>
</organism>
<dbReference type="SUPFAM" id="SSF53474">
    <property type="entry name" value="alpha/beta-Hydrolases"/>
    <property type="match status" value="1"/>
</dbReference>
<dbReference type="PANTHER" id="PTHR43194">
    <property type="entry name" value="HYDROLASE ALPHA/BETA FOLD FAMILY"/>
    <property type="match status" value="1"/>
</dbReference>
<dbReference type="Gene3D" id="3.40.50.1820">
    <property type="entry name" value="alpha/beta hydrolase"/>
    <property type="match status" value="1"/>
</dbReference>
<proteinExistence type="predicted"/>
<reference evidence="2 3" key="1">
    <citation type="submission" date="2019-03" db="EMBL/GenBank/DDBJ databases">
        <title>Ruegeria lutea sp. nov., a novel strain, isolated from marine sediment, the Masan Bay, South Korea.</title>
        <authorList>
            <person name="Kim J."/>
            <person name="Kim D.-Y."/>
            <person name="Lee S.-S."/>
        </authorList>
    </citation>
    <scope>NUCLEOTIDE SEQUENCE [LARGE SCALE GENOMIC DNA]</scope>
    <source>
        <strain evidence="2 3">318-1</strain>
    </source>
</reference>
<dbReference type="Proteomes" id="UP000295301">
    <property type="component" value="Unassembled WGS sequence"/>
</dbReference>
<keyword evidence="2" id="KW-0378">Hydrolase</keyword>
<evidence type="ECO:0000259" key="1">
    <source>
        <dbReference type="Pfam" id="PF00561"/>
    </source>
</evidence>
<dbReference type="PRINTS" id="PR00412">
    <property type="entry name" value="EPOXHYDRLASE"/>
</dbReference>
<accession>A0A4R5UWZ8</accession>
<dbReference type="AlphaFoldDB" id="A0A4R5UWZ8"/>